<dbReference type="InterPro" id="IPR015954">
    <property type="entry name" value="Phage_RNA-type_capsid"/>
</dbReference>
<dbReference type="GO" id="GO:0019028">
    <property type="term" value="C:viral capsid"/>
    <property type="evidence" value="ECO:0007669"/>
    <property type="project" value="UniProtKB-KW"/>
</dbReference>
<sequence length="141" mass="15516">MTAFANITINDGAATPVARTFTARRIDDGVAKWQEISGGIAVGFPTITASLREPLRNQKNGARVYRGTLKVVYPVLEVVNASTYNGITPAPTKAYDCTMNVDFTFPERSTQQDRKHIRAFMANAFAQADLKALIEDLNMVF</sequence>
<dbReference type="KEGG" id="vg:80398702"/>
<accession>A0A8S5L4C8</accession>
<gene>
    <name evidence="4" type="primary">SRR5466366_1_3</name>
</gene>
<protein>
    <submittedName>
        <fullName evidence="4">Coat protein</fullName>
    </submittedName>
</protein>
<keyword evidence="3" id="KW-0946">Virion</keyword>
<evidence type="ECO:0000256" key="2">
    <source>
        <dbReference type="ARBA" id="ARBA00022561"/>
    </source>
</evidence>
<evidence type="ECO:0000256" key="1">
    <source>
        <dbReference type="ARBA" id="ARBA00004328"/>
    </source>
</evidence>
<evidence type="ECO:0000313" key="5">
    <source>
        <dbReference type="Proteomes" id="UP000680434"/>
    </source>
</evidence>
<dbReference type="Gene3D" id="3.30.380.10">
    <property type="entry name" value="MS2 Viral Coat Protein"/>
    <property type="match status" value="1"/>
</dbReference>
<keyword evidence="5" id="KW-1185">Reference proteome</keyword>
<dbReference type="SUPFAM" id="SSF55405">
    <property type="entry name" value="RNA bacteriophage capsid protein"/>
    <property type="match status" value="1"/>
</dbReference>
<proteinExistence type="predicted"/>
<comment type="subcellular location">
    <subcellularLocation>
        <location evidence="1">Virion</location>
    </subcellularLocation>
</comment>
<name>A0A8S5L4C8_9VIRU</name>
<evidence type="ECO:0000313" key="4">
    <source>
        <dbReference type="EMBL" id="DAD52387.1"/>
    </source>
</evidence>
<dbReference type="EMBL" id="BK014089">
    <property type="protein sequence ID" value="DAD52387.1"/>
    <property type="molecule type" value="Genomic_RNA"/>
</dbReference>
<reference evidence="4 5" key="1">
    <citation type="submission" date="2020-09" db="EMBL/GenBank/DDBJ databases">
        <title>Leviviricetes taxonomy.</title>
        <authorList>
            <person name="Stockdale S.R."/>
            <person name="Callanan J."/>
            <person name="Adriaenssens E.M."/>
            <person name="Kuhn J.H."/>
            <person name="Rumnieks J."/>
            <person name="Shkoporov A."/>
            <person name="Draper L.A."/>
            <person name="Ross P."/>
            <person name="Hill C."/>
        </authorList>
    </citation>
    <scope>NUCLEOTIDE SEQUENCE [LARGE SCALE GENOMIC DNA]</scope>
</reference>
<keyword evidence="2 4" id="KW-0167">Capsid protein</keyword>
<dbReference type="RefSeq" id="YP_010769630.1">
    <property type="nucleotide sequence ID" value="NC_074031.1"/>
</dbReference>
<dbReference type="Proteomes" id="UP000680434">
    <property type="component" value="Segment"/>
</dbReference>
<evidence type="ECO:0000256" key="3">
    <source>
        <dbReference type="ARBA" id="ARBA00022844"/>
    </source>
</evidence>
<organism evidence="4 5">
    <name type="scientific">ssRNA phage SRR5466366_1</name>
    <dbReference type="NCBI Taxonomy" id="2786403"/>
    <lineage>
        <taxon>Viruses</taxon>
        <taxon>Riboviria</taxon>
        <taxon>Orthornavirae</taxon>
        <taxon>Lenarviricota</taxon>
        <taxon>Leviviricetes</taxon>
        <taxon>Norzivirales</taxon>
        <taxon>Fiersviridae</taxon>
        <taxon>Niuhvovirus</taxon>
        <taxon>Niuhvovirus limivivens</taxon>
    </lineage>
</organism>
<dbReference type="GeneID" id="80398702"/>